<evidence type="ECO:0000256" key="1">
    <source>
        <dbReference type="SAM" id="Phobius"/>
    </source>
</evidence>
<gene>
    <name evidence="2" type="ORF">HETIRDRAFT_441838</name>
</gene>
<accession>W4JWI8</accession>
<dbReference type="AlphaFoldDB" id="W4JWI8"/>
<feature type="transmembrane region" description="Helical" evidence="1">
    <location>
        <begin position="140"/>
        <end position="167"/>
    </location>
</feature>
<dbReference type="GeneID" id="20675392"/>
<dbReference type="InParanoid" id="W4JWI8"/>
<keyword evidence="1" id="KW-1133">Transmembrane helix</keyword>
<proteinExistence type="predicted"/>
<evidence type="ECO:0000313" key="2">
    <source>
        <dbReference type="EMBL" id="ETW77455.1"/>
    </source>
</evidence>
<dbReference type="RefSeq" id="XP_009550958.1">
    <property type="nucleotide sequence ID" value="XM_009552663.1"/>
</dbReference>
<sequence length="168" mass="18037">MPMIWRNHIGTSFSISHLLRRIIICLTTESSSSMSSPPSLSFLAYEEIWTANKDRLSTRVTTITIVAGLLSSATASFATMTPPVGSILNYNTRGSYICLLLAFGLTLGGLIVGSAMLFVTSKCTASWFRETLVASRSRICYTLVLIAYPFICIGVATSVGAIGLLVAV</sequence>
<organism evidence="2 3">
    <name type="scientific">Heterobasidion irregulare (strain TC 32-1)</name>
    <dbReference type="NCBI Taxonomy" id="747525"/>
    <lineage>
        <taxon>Eukaryota</taxon>
        <taxon>Fungi</taxon>
        <taxon>Dikarya</taxon>
        <taxon>Basidiomycota</taxon>
        <taxon>Agaricomycotina</taxon>
        <taxon>Agaricomycetes</taxon>
        <taxon>Russulales</taxon>
        <taxon>Bondarzewiaceae</taxon>
        <taxon>Heterobasidion</taxon>
        <taxon>Heterobasidion annosum species complex</taxon>
    </lineage>
</organism>
<feature type="transmembrane region" description="Helical" evidence="1">
    <location>
        <begin position="94"/>
        <end position="119"/>
    </location>
</feature>
<evidence type="ECO:0000313" key="3">
    <source>
        <dbReference type="Proteomes" id="UP000030671"/>
    </source>
</evidence>
<dbReference type="KEGG" id="hir:HETIRDRAFT_441838"/>
<reference evidence="2 3" key="1">
    <citation type="journal article" date="2012" name="New Phytol.">
        <title>Insight into trade-off between wood decay and parasitism from the genome of a fungal forest pathogen.</title>
        <authorList>
            <person name="Olson A."/>
            <person name="Aerts A."/>
            <person name="Asiegbu F."/>
            <person name="Belbahri L."/>
            <person name="Bouzid O."/>
            <person name="Broberg A."/>
            <person name="Canback B."/>
            <person name="Coutinho P.M."/>
            <person name="Cullen D."/>
            <person name="Dalman K."/>
            <person name="Deflorio G."/>
            <person name="van Diepen L.T."/>
            <person name="Dunand C."/>
            <person name="Duplessis S."/>
            <person name="Durling M."/>
            <person name="Gonthier P."/>
            <person name="Grimwood J."/>
            <person name="Fossdal C.G."/>
            <person name="Hansson D."/>
            <person name="Henrissat B."/>
            <person name="Hietala A."/>
            <person name="Himmelstrand K."/>
            <person name="Hoffmeister D."/>
            <person name="Hogberg N."/>
            <person name="James T.Y."/>
            <person name="Karlsson M."/>
            <person name="Kohler A."/>
            <person name="Kues U."/>
            <person name="Lee Y.H."/>
            <person name="Lin Y.C."/>
            <person name="Lind M."/>
            <person name="Lindquist E."/>
            <person name="Lombard V."/>
            <person name="Lucas S."/>
            <person name="Lunden K."/>
            <person name="Morin E."/>
            <person name="Murat C."/>
            <person name="Park J."/>
            <person name="Raffaello T."/>
            <person name="Rouze P."/>
            <person name="Salamov A."/>
            <person name="Schmutz J."/>
            <person name="Solheim H."/>
            <person name="Stahlberg J."/>
            <person name="Velez H."/>
            <person name="de Vries R.P."/>
            <person name="Wiebenga A."/>
            <person name="Woodward S."/>
            <person name="Yakovlev I."/>
            <person name="Garbelotto M."/>
            <person name="Martin F."/>
            <person name="Grigoriev I.V."/>
            <person name="Stenlid J."/>
        </authorList>
    </citation>
    <scope>NUCLEOTIDE SEQUENCE [LARGE SCALE GENOMIC DNA]</scope>
    <source>
        <strain evidence="2 3">TC 32-1</strain>
    </source>
</reference>
<keyword evidence="1" id="KW-0472">Membrane</keyword>
<keyword evidence="1" id="KW-0812">Transmembrane</keyword>
<dbReference type="OrthoDB" id="2640035at2759"/>
<name>W4JWI8_HETIT</name>
<dbReference type="EMBL" id="KI925463">
    <property type="protein sequence ID" value="ETW77455.1"/>
    <property type="molecule type" value="Genomic_DNA"/>
</dbReference>
<dbReference type="eggNOG" id="ENOG502SXK7">
    <property type="taxonomic scope" value="Eukaryota"/>
</dbReference>
<feature type="transmembrane region" description="Helical" evidence="1">
    <location>
        <begin position="60"/>
        <end position="82"/>
    </location>
</feature>
<dbReference type="HOGENOM" id="CLU_081662_0_0_1"/>
<dbReference type="Proteomes" id="UP000030671">
    <property type="component" value="Unassembled WGS sequence"/>
</dbReference>
<protein>
    <submittedName>
        <fullName evidence="2">Uncharacterized protein</fullName>
    </submittedName>
</protein>
<keyword evidence="3" id="KW-1185">Reference proteome</keyword>